<reference evidence="2" key="1">
    <citation type="submission" date="2021-08" db="EMBL/GenBank/DDBJ databases">
        <title>Prevotella lacticifex sp. nov., isolated from rumen of cow.</title>
        <authorList>
            <person name="Shinkai T."/>
            <person name="Ikeyama N."/>
            <person name="Kumagai M."/>
            <person name="Ohmori H."/>
            <person name="Sakamoto M."/>
            <person name="Ohkuma M."/>
            <person name="Mitsumori M."/>
        </authorList>
    </citation>
    <scope>NUCLEOTIDE SEQUENCE</scope>
    <source>
        <strain evidence="2">DSM 11371</strain>
    </source>
</reference>
<feature type="binding site" evidence="1">
    <location>
        <position position="42"/>
    </location>
    <ligand>
        <name>Mg(2+)</name>
        <dbReference type="ChEBI" id="CHEBI:18420"/>
        <label>1</label>
    </ligand>
</feature>
<feature type="binding site" evidence="1">
    <location>
        <position position="218"/>
    </location>
    <ligand>
        <name>Mg(2+)</name>
        <dbReference type="ChEBI" id="CHEBI:18420"/>
        <label>1</label>
    </ligand>
</feature>
<name>A0AA37ML18_SEGBR</name>
<dbReference type="Gene3D" id="1.10.4080.10">
    <property type="entry name" value="ADP-ribosylation/Crystallin J1"/>
    <property type="match status" value="1"/>
</dbReference>
<organism evidence="2 3">
    <name type="scientific">Segatella bryantii</name>
    <name type="common">Prevotella bryantii</name>
    <dbReference type="NCBI Taxonomy" id="77095"/>
    <lineage>
        <taxon>Bacteria</taxon>
        <taxon>Pseudomonadati</taxon>
        <taxon>Bacteroidota</taxon>
        <taxon>Bacteroidia</taxon>
        <taxon>Bacteroidales</taxon>
        <taxon>Prevotellaceae</taxon>
        <taxon>Segatella</taxon>
    </lineage>
</organism>
<evidence type="ECO:0000313" key="2">
    <source>
        <dbReference type="EMBL" id="GJG27354.1"/>
    </source>
</evidence>
<dbReference type="SUPFAM" id="SSF101478">
    <property type="entry name" value="ADP-ribosylglycohydrolase"/>
    <property type="match status" value="1"/>
</dbReference>
<dbReference type="GO" id="GO:0046872">
    <property type="term" value="F:metal ion binding"/>
    <property type="evidence" value="ECO:0007669"/>
    <property type="project" value="UniProtKB-KW"/>
</dbReference>
<dbReference type="Pfam" id="PF03747">
    <property type="entry name" value="ADP_ribosyl_GH"/>
    <property type="match status" value="1"/>
</dbReference>
<dbReference type="InterPro" id="IPR005502">
    <property type="entry name" value="Ribosyl_crysJ1"/>
</dbReference>
<evidence type="ECO:0008006" key="4">
    <source>
        <dbReference type="Google" id="ProtNLM"/>
    </source>
</evidence>
<dbReference type="PANTHER" id="PTHR16222:SF12">
    <property type="entry name" value="ADP-RIBOSYLGLYCOHYDROLASE-RELATED"/>
    <property type="match status" value="1"/>
</dbReference>
<keyword evidence="1" id="KW-0479">Metal-binding</keyword>
<comment type="cofactor">
    <cofactor evidence="1">
        <name>Mg(2+)</name>
        <dbReference type="ChEBI" id="CHEBI:18420"/>
    </cofactor>
    <text evidence="1">Binds 2 magnesium ions per subunit.</text>
</comment>
<feature type="binding site" evidence="1">
    <location>
        <position position="219"/>
    </location>
    <ligand>
        <name>Mg(2+)</name>
        <dbReference type="ChEBI" id="CHEBI:18420"/>
        <label>1</label>
    </ligand>
</feature>
<evidence type="ECO:0000313" key="3">
    <source>
        <dbReference type="Proteomes" id="UP000887043"/>
    </source>
</evidence>
<gene>
    <name evidence="2" type="ORF">PRRU23_10540</name>
</gene>
<protein>
    <recommendedName>
        <fullName evidence="4">ADP-ribosylglycohydrolase</fullName>
    </recommendedName>
</protein>
<feature type="binding site" evidence="1">
    <location>
        <position position="40"/>
    </location>
    <ligand>
        <name>Mg(2+)</name>
        <dbReference type="ChEBI" id="CHEBI:18420"/>
        <label>1</label>
    </ligand>
</feature>
<dbReference type="InterPro" id="IPR050792">
    <property type="entry name" value="ADP-ribosylglycohydrolase"/>
</dbReference>
<evidence type="ECO:0000256" key="1">
    <source>
        <dbReference type="PIRSR" id="PIRSR605502-1"/>
    </source>
</evidence>
<proteinExistence type="predicted"/>
<feature type="binding site" evidence="1">
    <location>
        <position position="216"/>
    </location>
    <ligand>
        <name>Mg(2+)</name>
        <dbReference type="ChEBI" id="CHEBI:18420"/>
        <label>1</label>
    </ligand>
</feature>
<sequence length="412" mass="45431">MNNLLLSAAIGDISGQPYEFDHRTKVYAEVDLLGFDNTYTDDTVCTFACAEALLHHLDMATNLRLRGRADWFRGFGGRFAKWLIAKEIQPSYHSYGNGSGMRVSAAGFMAKSVEECIDLATKTALPTHDHPEGIKGAVATALAIYYGMQGKDKDYIRHHVLDEFYPNWSGLTYAGIKPGYGFDETCQQTIPAALICFLESSDYVDCLKRAIALGGDADTLAAIAGPMAYAFYREIPEELIKNAKAKLPKWMLEINDELDNYVNCGESFVQLRVRIYNDTVRPDYTPDAISSLKADEVFVFGSNLHGHHGGGAARAAVKKFGAIWGQGVGLQGQSYAIPTMQGGVETIKPYVDLFIDFAKEHTELFFYVTRIGCGIAGFKDSEIAPLFQDAIDVDNICLPESFVNILKDNTSR</sequence>
<accession>A0AA37ML18</accession>
<comment type="caution">
    <text evidence="2">The sequence shown here is derived from an EMBL/GenBank/DDBJ whole genome shotgun (WGS) entry which is preliminary data.</text>
</comment>
<dbReference type="Proteomes" id="UP000887043">
    <property type="component" value="Unassembled WGS sequence"/>
</dbReference>
<dbReference type="PANTHER" id="PTHR16222">
    <property type="entry name" value="ADP-RIBOSYLGLYCOHYDROLASE"/>
    <property type="match status" value="1"/>
</dbReference>
<dbReference type="InterPro" id="IPR036705">
    <property type="entry name" value="Ribosyl_crysJ1_sf"/>
</dbReference>
<dbReference type="AlphaFoldDB" id="A0AA37ML18"/>
<keyword evidence="1" id="KW-0460">Magnesium</keyword>
<feature type="binding site" evidence="1">
    <location>
        <position position="41"/>
    </location>
    <ligand>
        <name>Mg(2+)</name>
        <dbReference type="ChEBI" id="CHEBI:18420"/>
        <label>1</label>
    </ligand>
</feature>
<dbReference type="EMBL" id="BPTR01000001">
    <property type="protein sequence ID" value="GJG27354.1"/>
    <property type="molecule type" value="Genomic_DNA"/>
</dbReference>